<feature type="non-terminal residue" evidence="1">
    <location>
        <position position="86"/>
    </location>
</feature>
<dbReference type="Proteomes" id="UP000265520">
    <property type="component" value="Unassembled WGS sequence"/>
</dbReference>
<name>A0A392TNZ0_9FABA</name>
<reference evidence="1 2" key="1">
    <citation type="journal article" date="2018" name="Front. Plant Sci.">
        <title>Red Clover (Trifolium pratense) and Zigzag Clover (T. medium) - A Picture of Genomic Similarities and Differences.</title>
        <authorList>
            <person name="Dluhosova J."/>
            <person name="Istvanek J."/>
            <person name="Nedelnik J."/>
            <person name="Repkova J."/>
        </authorList>
    </citation>
    <scope>NUCLEOTIDE SEQUENCE [LARGE SCALE GENOMIC DNA]</scope>
    <source>
        <strain evidence="2">cv. 10/8</strain>
        <tissue evidence="1">Leaf</tissue>
    </source>
</reference>
<keyword evidence="2" id="KW-1185">Reference proteome</keyword>
<accession>A0A392TNZ0</accession>
<proteinExistence type="predicted"/>
<dbReference type="AlphaFoldDB" id="A0A392TNZ0"/>
<evidence type="ECO:0000313" key="1">
    <source>
        <dbReference type="EMBL" id="MCI62891.1"/>
    </source>
</evidence>
<comment type="caution">
    <text evidence="1">The sequence shown here is derived from an EMBL/GenBank/DDBJ whole genome shotgun (WGS) entry which is preliminary data.</text>
</comment>
<protein>
    <submittedName>
        <fullName evidence="1">Uncharacterized protein</fullName>
    </submittedName>
</protein>
<organism evidence="1 2">
    <name type="scientific">Trifolium medium</name>
    <dbReference type="NCBI Taxonomy" id="97028"/>
    <lineage>
        <taxon>Eukaryota</taxon>
        <taxon>Viridiplantae</taxon>
        <taxon>Streptophyta</taxon>
        <taxon>Embryophyta</taxon>
        <taxon>Tracheophyta</taxon>
        <taxon>Spermatophyta</taxon>
        <taxon>Magnoliopsida</taxon>
        <taxon>eudicotyledons</taxon>
        <taxon>Gunneridae</taxon>
        <taxon>Pentapetalae</taxon>
        <taxon>rosids</taxon>
        <taxon>fabids</taxon>
        <taxon>Fabales</taxon>
        <taxon>Fabaceae</taxon>
        <taxon>Papilionoideae</taxon>
        <taxon>50 kb inversion clade</taxon>
        <taxon>NPAAA clade</taxon>
        <taxon>Hologalegina</taxon>
        <taxon>IRL clade</taxon>
        <taxon>Trifolieae</taxon>
        <taxon>Trifolium</taxon>
    </lineage>
</organism>
<dbReference type="EMBL" id="LXQA010627295">
    <property type="protein sequence ID" value="MCI62891.1"/>
    <property type="molecule type" value="Genomic_DNA"/>
</dbReference>
<sequence>EDACLFEDECEEEASHYDKDEEHVDLEASHHVDMLVEKIVHGVEEEVCDALQQNLDEEHFHNGPNSSGHKEEPILEFVQIQNQARP</sequence>
<feature type="non-terminal residue" evidence="1">
    <location>
        <position position="1"/>
    </location>
</feature>
<evidence type="ECO:0000313" key="2">
    <source>
        <dbReference type="Proteomes" id="UP000265520"/>
    </source>
</evidence>